<keyword evidence="12" id="KW-1133">Transmembrane helix</keyword>
<reference evidence="13 14" key="1">
    <citation type="submission" date="2016-11" db="EMBL/GenBank/DDBJ databases">
        <authorList>
            <person name="Jaros S."/>
            <person name="Januszkiewicz K."/>
            <person name="Wedrychowicz H."/>
        </authorList>
    </citation>
    <scope>NUCLEOTIDE SEQUENCE [LARGE SCALE GENOMIC DNA]</scope>
    <source>
        <strain evidence="13 14">DSM 15212</strain>
    </source>
</reference>
<dbReference type="Pfam" id="PF01220">
    <property type="entry name" value="DHquinase_II"/>
    <property type="match status" value="1"/>
</dbReference>
<keyword evidence="14" id="KW-1185">Reference proteome</keyword>
<dbReference type="PANTHER" id="PTHR21272:SF3">
    <property type="entry name" value="CATABOLIC 3-DEHYDROQUINASE"/>
    <property type="match status" value="1"/>
</dbReference>
<comment type="function">
    <text evidence="8">Catalyzes a trans-dehydration via an enolate intermediate.</text>
</comment>
<evidence type="ECO:0000256" key="7">
    <source>
        <dbReference type="ARBA" id="ARBA00023239"/>
    </source>
</evidence>
<dbReference type="HAMAP" id="MF_00169">
    <property type="entry name" value="AroQ"/>
    <property type="match status" value="1"/>
</dbReference>
<comment type="subunit">
    <text evidence="4 8">Homododecamer.</text>
</comment>
<gene>
    <name evidence="8" type="primary">aroQ</name>
    <name evidence="13" type="ORF">SAMN02745912_02193</name>
</gene>
<dbReference type="NCBIfam" id="NF003805">
    <property type="entry name" value="PRK05395.1-2"/>
    <property type="match status" value="1"/>
</dbReference>
<dbReference type="UniPathway" id="UPA00053">
    <property type="reaction ID" value="UER00086"/>
</dbReference>
<accession>A0A1M6PLC4</accession>
<evidence type="ECO:0000256" key="5">
    <source>
        <dbReference type="ARBA" id="ARBA00012060"/>
    </source>
</evidence>
<feature type="active site" description="Proton donor" evidence="8 9">
    <location>
        <position position="99"/>
    </location>
</feature>
<comment type="pathway">
    <text evidence="2 8">Metabolic intermediate biosynthesis; chorismate biosynthesis; chorismate from D-erythrose 4-phosphate and phosphoenolpyruvate: step 3/7.</text>
</comment>
<proteinExistence type="inferred from homology"/>
<comment type="catalytic activity">
    <reaction evidence="1 8">
        <text>3-dehydroquinate = 3-dehydroshikimate + H2O</text>
        <dbReference type="Rhea" id="RHEA:21096"/>
        <dbReference type="ChEBI" id="CHEBI:15377"/>
        <dbReference type="ChEBI" id="CHEBI:16630"/>
        <dbReference type="ChEBI" id="CHEBI:32364"/>
        <dbReference type="EC" id="4.2.1.10"/>
    </reaction>
</comment>
<dbReference type="InterPro" id="IPR018509">
    <property type="entry name" value="DHquinase_II_CS"/>
</dbReference>
<dbReference type="GO" id="GO:0003855">
    <property type="term" value="F:3-dehydroquinate dehydratase activity"/>
    <property type="evidence" value="ECO:0007669"/>
    <property type="project" value="UniProtKB-UniRule"/>
</dbReference>
<dbReference type="GO" id="GO:0009073">
    <property type="term" value="P:aromatic amino acid family biosynthetic process"/>
    <property type="evidence" value="ECO:0007669"/>
    <property type="project" value="UniProtKB-KW"/>
</dbReference>
<evidence type="ECO:0000256" key="11">
    <source>
        <dbReference type="PIRSR" id="PIRSR001399-3"/>
    </source>
</evidence>
<keyword evidence="7 8" id="KW-0456">Lyase</keyword>
<feature type="binding site" evidence="8 10">
    <location>
        <position position="110"/>
    </location>
    <ligand>
        <name>substrate</name>
    </ligand>
</feature>
<dbReference type="NCBIfam" id="TIGR01088">
    <property type="entry name" value="aroQ"/>
    <property type="match status" value="1"/>
</dbReference>
<organism evidence="13 14">
    <name type="scientific">Paramaledivibacter caminithermalis (strain DSM 15212 / CIP 107654 / DViRD3)</name>
    <name type="common">Clostridium caminithermale</name>
    <dbReference type="NCBI Taxonomy" id="1121301"/>
    <lineage>
        <taxon>Bacteria</taxon>
        <taxon>Bacillati</taxon>
        <taxon>Bacillota</taxon>
        <taxon>Clostridia</taxon>
        <taxon>Peptostreptococcales</taxon>
        <taxon>Caminicellaceae</taxon>
        <taxon>Paramaledivibacter</taxon>
    </lineage>
</organism>
<keyword evidence="12" id="KW-0472">Membrane</keyword>
<evidence type="ECO:0000256" key="9">
    <source>
        <dbReference type="PIRSR" id="PIRSR001399-1"/>
    </source>
</evidence>
<dbReference type="OrthoDB" id="9790793at2"/>
<protein>
    <recommendedName>
        <fullName evidence="5 8">3-dehydroquinate dehydratase</fullName>
        <shortName evidence="8">3-dehydroquinase</shortName>
        <ecNumber evidence="5 8">4.2.1.10</ecNumber>
    </recommendedName>
    <alternativeName>
        <fullName evidence="8">Type II DHQase</fullName>
    </alternativeName>
</protein>
<feature type="binding site" evidence="8 10">
    <location>
        <position position="73"/>
    </location>
    <ligand>
        <name>substrate</name>
    </ligand>
</feature>
<dbReference type="CDD" id="cd00466">
    <property type="entry name" value="DHQase_II"/>
    <property type="match status" value="1"/>
</dbReference>
<name>A0A1M6PLC4_PARC5</name>
<evidence type="ECO:0000256" key="1">
    <source>
        <dbReference type="ARBA" id="ARBA00001864"/>
    </source>
</evidence>
<feature type="binding site" evidence="8 10">
    <location>
        <position position="79"/>
    </location>
    <ligand>
        <name>substrate</name>
    </ligand>
</feature>
<evidence type="ECO:0000256" key="2">
    <source>
        <dbReference type="ARBA" id="ARBA00004902"/>
    </source>
</evidence>
<comment type="similarity">
    <text evidence="3 8">Belongs to the type-II 3-dehydroquinase family.</text>
</comment>
<evidence type="ECO:0000256" key="3">
    <source>
        <dbReference type="ARBA" id="ARBA00011037"/>
    </source>
</evidence>
<dbReference type="AlphaFoldDB" id="A0A1M6PLC4"/>
<dbReference type="EMBL" id="FRAG01000025">
    <property type="protein sequence ID" value="SHK08657.1"/>
    <property type="molecule type" value="Genomic_DNA"/>
</dbReference>
<dbReference type="GO" id="GO:0019631">
    <property type="term" value="P:quinate catabolic process"/>
    <property type="evidence" value="ECO:0007669"/>
    <property type="project" value="TreeGrafter"/>
</dbReference>
<evidence type="ECO:0000256" key="4">
    <source>
        <dbReference type="ARBA" id="ARBA00011193"/>
    </source>
</evidence>
<evidence type="ECO:0000256" key="6">
    <source>
        <dbReference type="ARBA" id="ARBA00023141"/>
    </source>
</evidence>
<feature type="site" description="Transition state stabilizer" evidence="8 11">
    <location>
        <position position="17"/>
    </location>
</feature>
<dbReference type="RefSeq" id="WP_073149791.1">
    <property type="nucleotide sequence ID" value="NZ_FRAG01000025.1"/>
</dbReference>
<dbReference type="NCBIfam" id="NF003806">
    <property type="entry name" value="PRK05395.1-3"/>
    <property type="match status" value="1"/>
</dbReference>
<dbReference type="SUPFAM" id="SSF52304">
    <property type="entry name" value="Type II 3-dehydroquinate dehydratase"/>
    <property type="match status" value="1"/>
</dbReference>
<feature type="transmembrane region" description="Helical" evidence="12">
    <location>
        <begin position="114"/>
        <end position="142"/>
    </location>
</feature>
<dbReference type="Gene3D" id="3.40.50.9100">
    <property type="entry name" value="Dehydroquinase, class II"/>
    <property type="match status" value="1"/>
</dbReference>
<dbReference type="InterPro" id="IPR001874">
    <property type="entry name" value="DHquinase_II"/>
</dbReference>
<dbReference type="PANTHER" id="PTHR21272">
    <property type="entry name" value="CATABOLIC 3-DEHYDROQUINASE"/>
    <property type="match status" value="1"/>
</dbReference>
<feature type="binding site" evidence="8 10">
    <location>
        <begin position="100"/>
        <end position="101"/>
    </location>
    <ligand>
        <name>substrate</name>
    </ligand>
</feature>
<keyword evidence="6 8" id="KW-0057">Aromatic amino acid biosynthesis</keyword>
<dbReference type="InterPro" id="IPR036441">
    <property type="entry name" value="DHquinase_II_sf"/>
</dbReference>
<evidence type="ECO:0000313" key="14">
    <source>
        <dbReference type="Proteomes" id="UP000184465"/>
    </source>
</evidence>
<dbReference type="NCBIfam" id="NF003807">
    <property type="entry name" value="PRK05395.1-4"/>
    <property type="match status" value="1"/>
</dbReference>
<dbReference type="STRING" id="1121301.SAMN02745912_02193"/>
<dbReference type="GO" id="GO:0009423">
    <property type="term" value="P:chorismate biosynthetic process"/>
    <property type="evidence" value="ECO:0007669"/>
    <property type="project" value="UniProtKB-UniRule"/>
</dbReference>
<dbReference type="Proteomes" id="UP000184465">
    <property type="component" value="Unassembled WGS sequence"/>
</dbReference>
<evidence type="ECO:0000256" key="8">
    <source>
        <dbReference type="HAMAP-Rule" id="MF_00169"/>
    </source>
</evidence>
<evidence type="ECO:0000313" key="13">
    <source>
        <dbReference type="EMBL" id="SHK08657.1"/>
    </source>
</evidence>
<dbReference type="PROSITE" id="PS01029">
    <property type="entry name" value="DEHYDROQUINASE_II"/>
    <property type="match status" value="1"/>
</dbReference>
<evidence type="ECO:0000256" key="12">
    <source>
        <dbReference type="SAM" id="Phobius"/>
    </source>
</evidence>
<keyword evidence="8" id="KW-0028">Amino-acid biosynthesis</keyword>
<dbReference type="PIRSF" id="PIRSF001399">
    <property type="entry name" value="DHquinase_II"/>
    <property type="match status" value="1"/>
</dbReference>
<feature type="binding site" evidence="8 10">
    <location>
        <position position="86"/>
    </location>
    <ligand>
        <name>substrate</name>
    </ligand>
</feature>
<evidence type="ECO:0000256" key="10">
    <source>
        <dbReference type="PIRSR" id="PIRSR001399-2"/>
    </source>
</evidence>
<sequence>MKILTINGPNINFLGIREKNIYGQITYEEMCKYLKGEAEKLELDMDIVQSNIEGELVEYIQGAYNKYDGIIINPAAYTHYSIAILDALKAVALPTIEVHISNVHAREDFRKRSVIAPACIGQICGFGIYGYVMAMIGLINYYKGL</sequence>
<feature type="active site" description="Proton acceptor" evidence="8 9">
    <location>
        <position position="22"/>
    </location>
</feature>
<dbReference type="GO" id="GO:0008652">
    <property type="term" value="P:amino acid biosynthetic process"/>
    <property type="evidence" value="ECO:0007669"/>
    <property type="project" value="UniProtKB-KW"/>
</dbReference>
<dbReference type="EC" id="4.2.1.10" evidence="5 8"/>
<keyword evidence="12" id="KW-0812">Transmembrane</keyword>